<dbReference type="Gene3D" id="3.30.70.60">
    <property type="match status" value="1"/>
</dbReference>
<dbReference type="InterPro" id="IPR020815">
    <property type="entry name" value="Ribosomal_bS6_CS"/>
</dbReference>
<evidence type="ECO:0000256" key="2">
    <source>
        <dbReference type="ARBA" id="ARBA00022730"/>
    </source>
</evidence>
<name>A0A7V3KPU7_UNCW3</name>
<dbReference type="InterPro" id="IPR020814">
    <property type="entry name" value="Ribosomal_S6_plastid/chlpt"/>
</dbReference>
<dbReference type="GO" id="GO:0003735">
    <property type="term" value="F:structural constituent of ribosome"/>
    <property type="evidence" value="ECO:0007669"/>
    <property type="project" value="InterPro"/>
</dbReference>
<sequence>MRNYEMVVILDTALADTDRDSLIGKLKNIIEKKGKLQAMEIWGKRELAYEINHRKEGFYVIFNFEAPPETINELKQEIRMNKSYLRELIVRK</sequence>
<evidence type="ECO:0000313" key="8">
    <source>
        <dbReference type="EMBL" id="HGB36609.1"/>
    </source>
</evidence>
<dbReference type="HAMAP" id="MF_00360">
    <property type="entry name" value="Ribosomal_bS6"/>
    <property type="match status" value="1"/>
</dbReference>
<dbReference type="InterPro" id="IPR014717">
    <property type="entry name" value="Transl_elong_EF1B/ribsomal_bS6"/>
</dbReference>
<dbReference type="NCBIfam" id="TIGR00166">
    <property type="entry name" value="S6"/>
    <property type="match status" value="1"/>
</dbReference>
<organism evidence="8">
    <name type="scientific">candidate division WOR-3 bacterium</name>
    <dbReference type="NCBI Taxonomy" id="2052148"/>
    <lineage>
        <taxon>Bacteria</taxon>
        <taxon>Bacteria division WOR-3</taxon>
    </lineage>
</organism>
<dbReference type="Pfam" id="PF01250">
    <property type="entry name" value="Ribosomal_S6"/>
    <property type="match status" value="1"/>
</dbReference>
<dbReference type="CDD" id="cd00473">
    <property type="entry name" value="bS6"/>
    <property type="match status" value="1"/>
</dbReference>
<keyword evidence="3 7" id="KW-0694">RNA-binding</keyword>
<evidence type="ECO:0000256" key="3">
    <source>
        <dbReference type="ARBA" id="ARBA00022884"/>
    </source>
</evidence>
<evidence type="ECO:0000256" key="6">
    <source>
        <dbReference type="ARBA" id="ARBA00035294"/>
    </source>
</evidence>
<dbReference type="GO" id="GO:0005737">
    <property type="term" value="C:cytoplasm"/>
    <property type="evidence" value="ECO:0007669"/>
    <property type="project" value="UniProtKB-ARBA"/>
</dbReference>
<keyword evidence="4 7" id="KW-0689">Ribosomal protein</keyword>
<dbReference type="EMBL" id="DTGD01000257">
    <property type="protein sequence ID" value="HGB36609.1"/>
    <property type="molecule type" value="Genomic_DNA"/>
</dbReference>
<dbReference type="SUPFAM" id="SSF54995">
    <property type="entry name" value="Ribosomal protein S6"/>
    <property type="match status" value="1"/>
</dbReference>
<protein>
    <recommendedName>
        <fullName evidence="6 7">Small ribosomal subunit protein bS6</fullName>
    </recommendedName>
</protein>
<comment type="function">
    <text evidence="7">Binds together with bS18 to 16S ribosomal RNA.</text>
</comment>
<evidence type="ECO:0000256" key="7">
    <source>
        <dbReference type="HAMAP-Rule" id="MF_00360"/>
    </source>
</evidence>
<dbReference type="PANTHER" id="PTHR21011">
    <property type="entry name" value="MITOCHONDRIAL 28S RIBOSOMAL PROTEIN S6"/>
    <property type="match status" value="1"/>
</dbReference>
<dbReference type="AlphaFoldDB" id="A0A7V3KPU7"/>
<dbReference type="PANTHER" id="PTHR21011:SF1">
    <property type="entry name" value="SMALL RIBOSOMAL SUBUNIT PROTEIN BS6M"/>
    <property type="match status" value="1"/>
</dbReference>
<keyword evidence="5 7" id="KW-0687">Ribonucleoprotein</keyword>
<dbReference type="InterPro" id="IPR035980">
    <property type="entry name" value="Ribosomal_bS6_sf"/>
</dbReference>
<evidence type="ECO:0000256" key="1">
    <source>
        <dbReference type="ARBA" id="ARBA00009512"/>
    </source>
</evidence>
<reference evidence="8" key="1">
    <citation type="journal article" date="2020" name="mSystems">
        <title>Genome- and Community-Level Interaction Insights into Carbon Utilization and Element Cycling Functions of Hydrothermarchaeota in Hydrothermal Sediment.</title>
        <authorList>
            <person name="Zhou Z."/>
            <person name="Liu Y."/>
            <person name="Xu W."/>
            <person name="Pan J."/>
            <person name="Luo Z.H."/>
            <person name="Li M."/>
        </authorList>
    </citation>
    <scope>NUCLEOTIDE SEQUENCE [LARGE SCALE GENOMIC DNA]</scope>
    <source>
        <strain evidence="8">SpSt-754</strain>
    </source>
</reference>
<dbReference type="GO" id="GO:1990904">
    <property type="term" value="C:ribonucleoprotein complex"/>
    <property type="evidence" value="ECO:0007669"/>
    <property type="project" value="UniProtKB-KW"/>
</dbReference>
<keyword evidence="2 7" id="KW-0699">rRNA-binding</keyword>
<dbReference type="GO" id="GO:0006412">
    <property type="term" value="P:translation"/>
    <property type="evidence" value="ECO:0007669"/>
    <property type="project" value="UniProtKB-UniRule"/>
</dbReference>
<accession>A0A7V3KPU7</accession>
<comment type="similarity">
    <text evidence="1 7">Belongs to the bacterial ribosomal protein bS6 family.</text>
</comment>
<dbReference type="PROSITE" id="PS01048">
    <property type="entry name" value="RIBOSOMAL_S6"/>
    <property type="match status" value="1"/>
</dbReference>
<gene>
    <name evidence="7 8" type="primary">rpsF</name>
    <name evidence="8" type="ORF">ENV38_06875</name>
</gene>
<evidence type="ECO:0000256" key="5">
    <source>
        <dbReference type="ARBA" id="ARBA00023274"/>
    </source>
</evidence>
<dbReference type="GO" id="GO:0005840">
    <property type="term" value="C:ribosome"/>
    <property type="evidence" value="ECO:0007669"/>
    <property type="project" value="UniProtKB-KW"/>
</dbReference>
<dbReference type="InterPro" id="IPR000529">
    <property type="entry name" value="Ribosomal_bS6"/>
</dbReference>
<dbReference type="GO" id="GO:0070181">
    <property type="term" value="F:small ribosomal subunit rRNA binding"/>
    <property type="evidence" value="ECO:0007669"/>
    <property type="project" value="TreeGrafter"/>
</dbReference>
<comment type="caution">
    <text evidence="8">The sequence shown here is derived from an EMBL/GenBank/DDBJ whole genome shotgun (WGS) entry which is preliminary data.</text>
</comment>
<proteinExistence type="inferred from homology"/>
<evidence type="ECO:0000256" key="4">
    <source>
        <dbReference type="ARBA" id="ARBA00022980"/>
    </source>
</evidence>